<keyword evidence="2" id="KW-1185">Reference proteome</keyword>
<proteinExistence type="predicted"/>
<dbReference type="Proteomes" id="UP000675047">
    <property type="component" value="Unassembled WGS sequence"/>
</dbReference>
<evidence type="ECO:0000313" key="1">
    <source>
        <dbReference type="EMBL" id="MBP4139617.1"/>
    </source>
</evidence>
<comment type="caution">
    <text evidence="1">The sequence shown here is derived from an EMBL/GenBank/DDBJ whole genome shotgun (WGS) entry which is preliminary data.</text>
</comment>
<dbReference type="AlphaFoldDB" id="A0A941B008"/>
<name>A0A941B008_9FLAO</name>
<sequence>MMKNIGLQLIDNNDTGEIKDLKIVPVRDASNKIVSGLVIGPVMEQNIAIMLLAHQGELKFRPDLGVGIEDIVLSEDYLVFRHRIREHLKKDNLIVSQLDLFADKPFKIIAEYGK</sequence>
<dbReference type="EMBL" id="JAGFBV010000031">
    <property type="protein sequence ID" value="MBP4139617.1"/>
    <property type="molecule type" value="Genomic_DNA"/>
</dbReference>
<organism evidence="1 2">
    <name type="scientific">Flavobacterium geliluteum</name>
    <dbReference type="NCBI Taxonomy" id="2816120"/>
    <lineage>
        <taxon>Bacteria</taxon>
        <taxon>Pseudomonadati</taxon>
        <taxon>Bacteroidota</taxon>
        <taxon>Flavobacteriia</taxon>
        <taxon>Flavobacteriales</taxon>
        <taxon>Flavobacteriaceae</taxon>
        <taxon>Flavobacterium</taxon>
    </lineage>
</organism>
<accession>A0A941B008</accession>
<gene>
    <name evidence="1" type="ORF">J3495_16195</name>
</gene>
<reference evidence="1 2" key="1">
    <citation type="submission" date="2021-03" db="EMBL/GenBank/DDBJ databases">
        <title>Flavobacterium Flabelliformis Sp. Nov. And Flavobacterium Geliluteum Sp. Nov., Two Novel Multidrug Resistant Psychrophilic Species Isolated From Antarctica.</title>
        <authorList>
            <person name="Kralova S."/>
            <person name="Busse H.J."/>
            <person name="Bezdicek M."/>
            <person name="Nykrynova M."/>
            <person name="Kroupova E."/>
            <person name="Krsek D."/>
            <person name="Sedlacek I."/>
        </authorList>
    </citation>
    <scope>NUCLEOTIDE SEQUENCE [LARGE SCALE GENOMIC DNA]</scope>
    <source>
        <strain evidence="1 2">P7388</strain>
    </source>
</reference>
<evidence type="ECO:0000313" key="2">
    <source>
        <dbReference type="Proteomes" id="UP000675047"/>
    </source>
</evidence>
<protein>
    <submittedName>
        <fullName evidence="1">Uncharacterized protein</fullName>
    </submittedName>
</protein>